<dbReference type="Pfam" id="PF00392">
    <property type="entry name" value="GntR"/>
    <property type="match status" value="1"/>
</dbReference>
<keyword evidence="3" id="KW-0804">Transcription</keyword>
<accession>A0A285CWH6</accession>
<reference evidence="5 6" key="1">
    <citation type="submission" date="2017-08" db="EMBL/GenBank/DDBJ databases">
        <authorList>
            <person name="de Groot N.N."/>
        </authorList>
    </citation>
    <scope>NUCLEOTIDE SEQUENCE [LARGE SCALE GENOMIC DNA]</scope>
    <source>
        <strain evidence="5 6">JC228</strain>
    </source>
</reference>
<dbReference type="PROSITE" id="PS50949">
    <property type="entry name" value="HTH_GNTR"/>
    <property type="match status" value="1"/>
</dbReference>
<feature type="domain" description="HTH gntR-type" evidence="4">
    <location>
        <begin position="7"/>
        <end position="75"/>
    </location>
</feature>
<evidence type="ECO:0000256" key="3">
    <source>
        <dbReference type="ARBA" id="ARBA00023163"/>
    </source>
</evidence>
<dbReference type="RefSeq" id="WP_245855870.1">
    <property type="nucleotide sequence ID" value="NZ_JBEPMQ010000004.1"/>
</dbReference>
<keyword evidence="1" id="KW-0805">Transcription regulation</keyword>
<dbReference type="SMART" id="SM00345">
    <property type="entry name" value="HTH_GNTR"/>
    <property type="match status" value="1"/>
</dbReference>
<organism evidence="5 6">
    <name type="scientific">Bacillus oleivorans</name>
    <dbReference type="NCBI Taxonomy" id="1448271"/>
    <lineage>
        <taxon>Bacteria</taxon>
        <taxon>Bacillati</taxon>
        <taxon>Bacillota</taxon>
        <taxon>Bacilli</taxon>
        <taxon>Bacillales</taxon>
        <taxon>Bacillaceae</taxon>
        <taxon>Bacillus</taxon>
    </lineage>
</organism>
<dbReference type="PRINTS" id="PR00035">
    <property type="entry name" value="HTHGNTR"/>
</dbReference>
<protein>
    <submittedName>
        <fullName evidence="5">DNA-binding FadR family transcriptional regulator</fullName>
    </submittedName>
</protein>
<dbReference type="CDD" id="cd07377">
    <property type="entry name" value="WHTH_GntR"/>
    <property type="match status" value="1"/>
</dbReference>
<evidence type="ECO:0000313" key="5">
    <source>
        <dbReference type="EMBL" id="SNX71428.1"/>
    </source>
</evidence>
<dbReference type="InterPro" id="IPR036390">
    <property type="entry name" value="WH_DNA-bd_sf"/>
</dbReference>
<dbReference type="InterPro" id="IPR000524">
    <property type="entry name" value="Tscrpt_reg_HTH_GntR"/>
</dbReference>
<dbReference type="SUPFAM" id="SSF46785">
    <property type="entry name" value="Winged helix' DNA-binding domain"/>
    <property type="match status" value="1"/>
</dbReference>
<dbReference type="PANTHER" id="PTHR43537">
    <property type="entry name" value="TRANSCRIPTIONAL REGULATOR, GNTR FAMILY"/>
    <property type="match status" value="1"/>
</dbReference>
<keyword evidence="2 5" id="KW-0238">DNA-binding</keyword>
<sequence length="200" mass="22776">MINNAATKVYIEIVERLRDMIAKDGLGSGDRIPSERELSETLGYGRSSVREALRALELLGLIETRRGEGTFIKDFQEHQLVELLGTFILQGQKVRSDALESKAMIEKNCIELLFLKGREKLLSNLLENENVSFNEIMVKIVEGADNRLLKKIWKILSEYISSFHQEDINQDHVKSFVQALIHSDQKAALAAFDQMRNLSK</sequence>
<gene>
    <name evidence="5" type="ORF">SAMN05877753_105190</name>
</gene>
<dbReference type="InterPro" id="IPR036388">
    <property type="entry name" value="WH-like_DNA-bd_sf"/>
</dbReference>
<name>A0A285CWH6_9BACI</name>
<evidence type="ECO:0000256" key="1">
    <source>
        <dbReference type="ARBA" id="ARBA00023015"/>
    </source>
</evidence>
<dbReference type="GO" id="GO:0003677">
    <property type="term" value="F:DNA binding"/>
    <property type="evidence" value="ECO:0007669"/>
    <property type="project" value="UniProtKB-KW"/>
</dbReference>
<proteinExistence type="predicted"/>
<dbReference type="EMBL" id="OAOP01000005">
    <property type="protein sequence ID" value="SNX71428.1"/>
    <property type="molecule type" value="Genomic_DNA"/>
</dbReference>
<keyword evidence="6" id="KW-1185">Reference proteome</keyword>
<dbReference type="PANTHER" id="PTHR43537:SF54">
    <property type="entry name" value="TRANSCRIPTIONAL REGULATOR, GNTR FAMILY"/>
    <property type="match status" value="1"/>
</dbReference>
<evidence type="ECO:0000313" key="6">
    <source>
        <dbReference type="Proteomes" id="UP000219546"/>
    </source>
</evidence>
<dbReference type="GO" id="GO:0003700">
    <property type="term" value="F:DNA-binding transcription factor activity"/>
    <property type="evidence" value="ECO:0007669"/>
    <property type="project" value="InterPro"/>
</dbReference>
<dbReference type="Gene3D" id="1.10.10.10">
    <property type="entry name" value="Winged helix-like DNA-binding domain superfamily/Winged helix DNA-binding domain"/>
    <property type="match status" value="1"/>
</dbReference>
<dbReference type="AlphaFoldDB" id="A0A285CWH6"/>
<evidence type="ECO:0000259" key="4">
    <source>
        <dbReference type="PROSITE" id="PS50949"/>
    </source>
</evidence>
<evidence type="ECO:0000256" key="2">
    <source>
        <dbReference type="ARBA" id="ARBA00023125"/>
    </source>
</evidence>
<dbReference type="Proteomes" id="UP000219546">
    <property type="component" value="Unassembled WGS sequence"/>
</dbReference>